<evidence type="ECO:0008006" key="11">
    <source>
        <dbReference type="Google" id="ProtNLM"/>
    </source>
</evidence>
<feature type="domain" description="HTH myb-type" evidence="8">
    <location>
        <begin position="410"/>
        <end position="475"/>
    </location>
</feature>
<keyword evidence="10" id="KW-1185">Reference proteome</keyword>
<feature type="compositionally biased region" description="Polar residues" evidence="6">
    <location>
        <begin position="52"/>
        <end position="67"/>
    </location>
</feature>
<feature type="compositionally biased region" description="Basic and acidic residues" evidence="6">
    <location>
        <begin position="199"/>
        <end position="213"/>
    </location>
</feature>
<dbReference type="PROSITE" id="PS50090">
    <property type="entry name" value="MYB_LIKE"/>
    <property type="match status" value="1"/>
</dbReference>
<comment type="subcellular location">
    <subcellularLocation>
        <location evidence="1">Nucleus</location>
    </subcellularLocation>
</comment>
<keyword evidence="2" id="KW-0479">Metal-binding</keyword>
<dbReference type="PROSITE" id="PS01359">
    <property type="entry name" value="ZF_PHD_1"/>
    <property type="match status" value="1"/>
</dbReference>
<comment type="caution">
    <text evidence="9">The sequence shown here is derived from an EMBL/GenBank/DDBJ whole genome shotgun (WGS) entry which is preliminary data.</text>
</comment>
<sequence>MRTKTRGCKARLSKIPPTASTMAVRVLNHLPSCSEAHPDTSVCDTTVNEAQGDSIDSLTPKTSSSDSDGLKHDDLAPRSSGKTVVLSKKGHNSGPGISLKKRWKQRVTCIKCDKGGHVLICSDSGCPLAVHEKCIRCSPSFDDMGNFYCPYCSYKRAAAESDQAREKAMLAKKALSNFIDTMTDGRRAKRIEPNSSTIARDRKDRDNKNKITSDEVPNQSVPAEEDQQECASASDCTASVIPIKGAEAFLRNEQNDVFFGRHGDNAKLTECCQPTTVVEQEMCPKTSVAHVSDTFRQEETTPANESFQASITKGKINSAKNSETHQSVVADVGENIQAEHSGQFDDHQPEEAAEDQQEAEETVDTPRKSSSELNTSAEANASDQDKKVSSSKSRQLQDPSKRFASSSFSNVRRKKLPWTAEEEEMLKEGVQKFSTTVKKNLPWRKILEFGRHIFDGTRTPVDLKDKWRNILGKGSSAINRRLQ</sequence>
<evidence type="ECO:0000313" key="9">
    <source>
        <dbReference type="EMBL" id="KAK9285346.1"/>
    </source>
</evidence>
<evidence type="ECO:0000259" key="7">
    <source>
        <dbReference type="PROSITE" id="PS50090"/>
    </source>
</evidence>
<dbReference type="SUPFAM" id="SSF46689">
    <property type="entry name" value="Homeodomain-like"/>
    <property type="match status" value="1"/>
</dbReference>
<dbReference type="SMART" id="SM00717">
    <property type="entry name" value="SANT"/>
    <property type="match status" value="1"/>
</dbReference>
<dbReference type="PANTHER" id="PTHR47863:SF5">
    <property type="entry name" value="HOMEODOMAIN-LIKE PROTEIN WITH RING_FYVE_PHD-TYPE ZINC FINGER DOMAIN-CONTAINING PROTEIN-RELATED"/>
    <property type="match status" value="1"/>
</dbReference>
<feature type="domain" description="Myb-like" evidence="7">
    <location>
        <begin position="410"/>
        <end position="471"/>
    </location>
</feature>
<dbReference type="InterPro" id="IPR011011">
    <property type="entry name" value="Znf_FYVE_PHD"/>
</dbReference>
<evidence type="ECO:0000256" key="2">
    <source>
        <dbReference type="ARBA" id="ARBA00022723"/>
    </source>
</evidence>
<evidence type="ECO:0000259" key="8">
    <source>
        <dbReference type="PROSITE" id="PS51294"/>
    </source>
</evidence>
<dbReference type="GO" id="GO:0005634">
    <property type="term" value="C:nucleus"/>
    <property type="evidence" value="ECO:0007669"/>
    <property type="project" value="UniProtKB-SubCell"/>
</dbReference>
<proteinExistence type="predicted"/>
<dbReference type="InterPro" id="IPR019786">
    <property type="entry name" value="Zinc_finger_PHD-type_CS"/>
</dbReference>
<evidence type="ECO:0000256" key="5">
    <source>
        <dbReference type="ARBA" id="ARBA00023242"/>
    </source>
</evidence>
<evidence type="ECO:0000256" key="4">
    <source>
        <dbReference type="ARBA" id="ARBA00022833"/>
    </source>
</evidence>
<evidence type="ECO:0000256" key="6">
    <source>
        <dbReference type="SAM" id="MobiDB-lite"/>
    </source>
</evidence>
<dbReference type="SUPFAM" id="SSF57903">
    <property type="entry name" value="FYVE/PHD zinc finger"/>
    <property type="match status" value="1"/>
</dbReference>
<dbReference type="Proteomes" id="UP001415857">
    <property type="component" value="Unassembled WGS sequence"/>
</dbReference>
<dbReference type="CDD" id="cd11660">
    <property type="entry name" value="SANT_TRF"/>
    <property type="match status" value="1"/>
</dbReference>
<protein>
    <recommendedName>
        <fullName evidence="11">Myb-like domain-containing protein</fullName>
    </recommendedName>
</protein>
<feature type="compositionally biased region" description="Polar residues" evidence="6">
    <location>
        <begin position="394"/>
        <end position="410"/>
    </location>
</feature>
<dbReference type="Pfam" id="PF00249">
    <property type="entry name" value="Myb_DNA-binding"/>
    <property type="match status" value="1"/>
</dbReference>
<dbReference type="InterPro" id="IPR009057">
    <property type="entry name" value="Homeodomain-like_sf"/>
</dbReference>
<feature type="region of interest" description="Disordered" evidence="6">
    <location>
        <begin position="52"/>
        <end position="98"/>
    </location>
</feature>
<reference evidence="9 10" key="1">
    <citation type="journal article" date="2024" name="Plant J.">
        <title>Genome sequences and population genomics reveal climatic adaptation and genomic divergence between two closely related sweetgum species.</title>
        <authorList>
            <person name="Xu W.Q."/>
            <person name="Ren C.Q."/>
            <person name="Zhang X.Y."/>
            <person name="Comes H.P."/>
            <person name="Liu X.H."/>
            <person name="Li Y.G."/>
            <person name="Kettle C.J."/>
            <person name="Jalonen R."/>
            <person name="Gaisberger H."/>
            <person name="Ma Y.Z."/>
            <person name="Qiu Y.X."/>
        </authorList>
    </citation>
    <scope>NUCLEOTIDE SEQUENCE [LARGE SCALE GENOMIC DNA]</scope>
    <source>
        <strain evidence="9">Hangzhou</strain>
    </source>
</reference>
<dbReference type="PROSITE" id="PS51294">
    <property type="entry name" value="HTH_MYB"/>
    <property type="match status" value="1"/>
</dbReference>
<feature type="compositionally biased region" description="Polar residues" evidence="6">
    <location>
        <begin position="371"/>
        <end position="382"/>
    </location>
</feature>
<dbReference type="InterPro" id="IPR017930">
    <property type="entry name" value="Myb_dom"/>
</dbReference>
<dbReference type="Gene3D" id="1.10.10.60">
    <property type="entry name" value="Homeodomain-like"/>
    <property type="match status" value="1"/>
</dbReference>
<gene>
    <name evidence="9" type="ORF">L1049_024537</name>
</gene>
<dbReference type="SMART" id="SM00249">
    <property type="entry name" value="PHD"/>
    <property type="match status" value="1"/>
</dbReference>
<dbReference type="InterPro" id="IPR013083">
    <property type="entry name" value="Znf_RING/FYVE/PHD"/>
</dbReference>
<organism evidence="9 10">
    <name type="scientific">Liquidambar formosana</name>
    <name type="common">Formosan gum</name>
    <dbReference type="NCBI Taxonomy" id="63359"/>
    <lineage>
        <taxon>Eukaryota</taxon>
        <taxon>Viridiplantae</taxon>
        <taxon>Streptophyta</taxon>
        <taxon>Embryophyta</taxon>
        <taxon>Tracheophyta</taxon>
        <taxon>Spermatophyta</taxon>
        <taxon>Magnoliopsida</taxon>
        <taxon>eudicotyledons</taxon>
        <taxon>Gunneridae</taxon>
        <taxon>Pentapetalae</taxon>
        <taxon>Saxifragales</taxon>
        <taxon>Altingiaceae</taxon>
        <taxon>Liquidambar</taxon>
    </lineage>
</organism>
<dbReference type="EMBL" id="JBBPBK010000005">
    <property type="protein sequence ID" value="KAK9285346.1"/>
    <property type="molecule type" value="Genomic_DNA"/>
</dbReference>
<name>A0AAP0S0S4_LIQFO</name>
<feature type="compositionally biased region" description="Acidic residues" evidence="6">
    <location>
        <begin position="351"/>
        <end position="363"/>
    </location>
</feature>
<keyword evidence="3" id="KW-0863">Zinc-finger</keyword>
<dbReference type="PANTHER" id="PTHR47863">
    <property type="entry name" value="RING/FYVE/PHD ZINC FINGER SUPERFAMILY PROTEIN"/>
    <property type="match status" value="1"/>
</dbReference>
<dbReference type="AlphaFoldDB" id="A0AAP0S0S4"/>
<feature type="region of interest" description="Disordered" evidence="6">
    <location>
        <begin position="341"/>
        <end position="413"/>
    </location>
</feature>
<dbReference type="GO" id="GO:0008270">
    <property type="term" value="F:zinc ion binding"/>
    <property type="evidence" value="ECO:0007669"/>
    <property type="project" value="UniProtKB-KW"/>
</dbReference>
<evidence type="ECO:0000256" key="1">
    <source>
        <dbReference type="ARBA" id="ARBA00004123"/>
    </source>
</evidence>
<feature type="region of interest" description="Disordered" evidence="6">
    <location>
        <begin position="186"/>
        <end position="227"/>
    </location>
</feature>
<dbReference type="Gene3D" id="3.30.40.10">
    <property type="entry name" value="Zinc/RING finger domain, C3HC4 (zinc finger)"/>
    <property type="match status" value="1"/>
</dbReference>
<keyword evidence="5" id="KW-0539">Nucleus</keyword>
<dbReference type="InterPro" id="IPR001005">
    <property type="entry name" value="SANT/Myb"/>
</dbReference>
<evidence type="ECO:0000256" key="3">
    <source>
        <dbReference type="ARBA" id="ARBA00022771"/>
    </source>
</evidence>
<keyword evidence="4" id="KW-0862">Zinc</keyword>
<accession>A0AAP0S0S4</accession>
<evidence type="ECO:0000313" key="10">
    <source>
        <dbReference type="Proteomes" id="UP001415857"/>
    </source>
</evidence>
<dbReference type="InterPro" id="IPR001965">
    <property type="entry name" value="Znf_PHD"/>
</dbReference>